<sequence>MGRRFLLILATVVLVTAVAVWQRPPGGKAAETKARMLAAGPVPDVESVDPVAVFQRAFWKRPAEGDSILNAVRREWKDEGEISRWQWFLEVEPSPALVSYLREDNAFRLSEKKPPSIPGDAPKWFIKDPTGMHVMVARHGGMQLFFLPGNTKLYAMDRGGGFQAGEPEKEPAVPTSEPGKSRLPLSSPPQANR</sequence>
<evidence type="ECO:0000256" key="1">
    <source>
        <dbReference type="SAM" id="MobiDB-lite"/>
    </source>
</evidence>
<accession>A0A858RKL3</accession>
<dbReference type="RefSeq" id="WP_169455329.1">
    <property type="nucleotide sequence ID" value="NZ_CP051774.1"/>
</dbReference>
<feature type="region of interest" description="Disordered" evidence="1">
    <location>
        <begin position="157"/>
        <end position="193"/>
    </location>
</feature>
<keyword evidence="3" id="KW-1185">Reference proteome</keyword>
<organism evidence="2 3">
    <name type="scientific">Luteolibacter luteus</name>
    <dbReference type="NCBI Taxonomy" id="2728835"/>
    <lineage>
        <taxon>Bacteria</taxon>
        <taxon>Pseudomonadati</taxon>
        <taxon>Verrucomicrobiota</taxon>
        <taxon>Verrucomicrobiia</taxon>
        <taxon>Verrucomicrobiales</taxon>
        <taxon>Verrucomicrobiaceae</taxon>
        <taxon>Luteolibacter</taxon>
    </lineage>
</organism>
<proteinExistence type="predicted"/>
<dbReference type="KEGG" id="luo:HHL09_14415"/>
<evidence type="ECO:0000313" key="2">
    <source>
        <dbReference type="EMBL" id="QJE96929.1"/>
    </source>
</evidence>
<gene>
    <name evidence="2" type="ORF">HHL09_14415</name>
</gene>
<name>A0A858RKL3_9BACT</name>
<evidence type="ECO:0000313" key="3">
    <source>
        <dbReference type="Proteomes" id="UP000501812"/>
    </source>
</evidence>
<protein>
    <submittedName>
        <fullName evidence="2">Uncharacterized protein</fullName>
    </submittedName>
</protein>
<dbReference type="EMBL" id="CP051774">
    <property type="protein sequence ID" value="QJE96929.1"/>
    <property type="molecule type" value="Genomic_DNA"/>
</dbReference>
<dbReference type="Proteomes" id="UP000501812">
    <property type="component" value="Chromosome"/>
</dbReference>
<dbReference type="AlphaFoldDB" id="A0A858RKL3"/>
<reference evidence="2 3" key="1">
    <citation type="submission" date="2020-04" db="EMBL/GenBank/DDBJ databases">
        <title>Luteolibacter sp. G-1-1-1 isolated from soil.</title>
        <authorList>
            <person name="Dahal R.H."/>
        </authorList>
    </citation>
    <scope>NUCLEOTIDE SEQUENCE [LARGE SCALE GENOMIC DNA]</scope>
    <source>
        <strain evidence="2 3">G-1-1-1</strain>
    </source>
</reference>